<evidence type="ECO:0000313" key="6">
    <source>
        <dbReference type="EMBL" id="OEG10991.1"/>
    </source>
</evidence>
<keyword evidence="3" id="KW-0408">Iron</keyword>
<dbReference type="GO" id="GO:0003824">
    <property type="term" value="F:catalytic activity"/>
    <property type="evidence" value="ECO:0007669"/>
    <property type="project" value="InterPro"/>
</dbReference>
<dbReference type="SMART" id="SM00729">
    <property type="entry name" value="Elp3"/>
    <property type="match status" value="1"/>
</dbReference>
<dbReference type="Pfam" id="PF04055">
    <property type="entry name" value="Radical_SAM"/>
    <property type="match status" value="1"/>
</dbReference>
<dbReference type="InterPro" id="IPR006638">
    <property type="entry name" value="Elp3/MiaA/NifB-like_rSAM"/>
</dbReference>
<dbReference type="InterPro" id="IPR013785">
    <property type="entry name" value="Aldolase_TIM"/>
</dbReference>
<evidence type="ECO:0000256" key="2">
    <source>
        <dbReference type="ARBA" id="ARBA00022723"/>
    </source>
</evidence>
<evidence type="ECO:0000259" key="5">
    <source>
        <dbReference type="PROSITE" id="PS51918"/>
    </source>
</evidence>
<dbReference type="Pfam" id="PF13186">
    <property type="entry name" value="SPASM"/>
    <property type="match status" value="1"/>
</dbReference>
<dbReference type="GO" id="GO:0046872">
    <property type="term" value="F:metal ion binding"/>
    <property type="evidence" value="ECO:0007669"/>
    <property type="project" value="UniProtKB-KW"/>
</dbReference>
<evidence type="ECO:0000256" key="1">
    <source>
        <dbReference type="ARBA" id="ARBA00022691"/>
    </source>
</evidence>
<name>A0A1E5GEB7_9ENTE</name>
<keyword evidence="1" id="KW-0949">S-adenosyl-L-methionine</keyword>
<gene>
    <name evidence="6" type="ORF">BCR21_11970</name>
</gene>
<protein>
    <recommendedName>
        <fullName evidence="5">Radical SAM core domain-containing protein</fullName>
    </recommendedName>
</protein>
<reference evidence="7" key="1">
    <citation type="submission" date="2016-09" db="EMBL/GenBank/DDBJ databases">
        <authorList>
            <person name="Gulvik C.A."/>
        </authorList>
    </citation>
    <scope>NUCLEOTIDE SEQUENCE [LARGE SCALE GENOMIC DNA]</scope>
    <source>
        <strain evidence="7">DSM 23328</strain>
    </source>
</reference>
<dbReference type="GO" id="GO:0051536">
    <property type="term" value="F:iron-sulfur cluster binding"/>
    <property type="evidence" value="ECO:0007669"/>
    <property type="project" value="UniProtKB-KW"/>
</dbReference>
<dbReference type="CDD" id="cd01335">
    <property type="entry name" value="Radical_SAM"/>
    <property type="match status" value="1"/>
</dbReference>
<keyword evidence="2" id="KW-0479">Metal-binding</keyword>
<dbReference type="InterPro" id="IPR007197">
    <property type="entry name" value="rSAM"/>
</dbReference>
<dbReference type="EMBL" id="MIJZ01000014">
    <property type="protein sequence ID" value="OEG10991.1"/>
    <property type="molecule type" value="Genomic_DNA"/>
</dbReference>
<comment type="caution">
    <text evidence="6">The sequence shown here is derived from an EMBL/GenBank/DDBJ whole genome shotgun (WGS) entry which is preliminary data.</text>
</comment>
<evidence type="ECO:0000256" key="3">
    <source>
        <dbReference type="ARBA" id="ARBA00023004"/>
    </source>
</evidence>
<feature type="domain" description="Radical SAM core" evidence="5">
    <location>
        <begin position="113"/>
        <end position="337"/>
    </location>
</feature>
<dbReference type="AlphaFoldDB" id="A0A1E5GEB7"/>
<dbReference type="SFLD" id="SFLDG01216">
    <property type="entry name" value="thioether_bond_formation_requi"/>
    <property type="match status" value="1"/>
</dbReference>
<dbReference type="InterPro" id="IPR058240">
    <property type="entry name" value="rSAM_sf"/>
</dbReference>
<evidence type="ECO:0000256" key="4">
    <source>
        <dbReference type="ARBA" id="ARBA00023014"/>
    </source>
</evidence>
<dbReference type="SFLD" id="SFLDG01386">
    <property type="entry name" value="main_SPASM_domain-containing"/>
    <property type="match status" value="1"/>
</dbReference>
<dbReference type="PANTHER" id="PTHR11228">
    <property type="entry name" value="RADICAL SAM DOMAIN PROTEIN"/>
    <property type="match status" value="1"/>
</dbReference>
<sequence>MSNYLYWNKILEFVVQKNNKVDLTIFDEDYVYTKDNKSCSLDFVGFEIISKIDGTRTKEELISELSCKYNDSVGNVDDIVSRFLEKFVNEMDVKIFGREICEKINVFIREENIRYPKIVSIEITNTCNIKCLHCYGNYGALKKEMPTLDQIKSLFDELKALGVNGIEITGGECTTHPDFTEILRHAYKLNFASVCILTNGINLNDAQIELMKKNRSSTSIQIDLHSLDDDYVTWFTKRPNTTEKIKENIIKVKTAGIVLRVATIITRNNYSELPKIGEWLYEYEIRNWGISPVISLGRAQFKNDELILTLNDQVKLEEILEKLYRKYKNDIRFNSTKEHEGEVKNCGAIVNQAVIDSKGNLKMCTMDTGEYFGKPLGNVYKTAVKGIYDSNVEFLEAFAQLKSPNPSIKECKQCEHIRFCGGCILRGILKAKEIGDKCFWYKDVVSPVIKKQYPIDIA</sequence>
<dbReference type="SUPFAM" id="SSF102114">
    <property type="entry name" value="Radical SAM enzymes"/>
    <property type="match status" value="1"/>
</dbReference>
<dbReference type="NCBIfam" id="TIGR04085">
    <property type="entry name" value="rSAM_more_4Fe4S"/>
    <property type="match status" value="1"/>
</dbReference>
<dbReference type="InterPro" id="IPR050377">
    <property type="entry name" value="Radical_SAM_PqqE_MftC-like"/>
</dbReference>
<accession>A0A1E5GEB7</accession>
<dbReference type="SFLD" id="SFLDG01067">
    <property type="entry name" value="SPASM/twitch_domain_containing"/>
    <property type="match status" value="1"/>
</dbReference>
<dbReference type="RefSeq" id="WP_069646738.1">
    <property type="nucleotide sequence ID" value="NZ_MIJZ01000014.1"/>
</dbReference>
<proteinExistence type="predicted"/>
<dbReference type="OrthoDB" id="9782387at2"/>
<keyword evidence="4" id="KW-0411">Iron-sulfur</keyword>
<dbReference type="STRING" id="903984.BCR21_11970"/>
<evidence type="ECO:0000313" key="7">
    <source>
        <dbReference type="Proteomes" id="UP000094068"/>
    </source>
</evidence>
<dbReference type="SFLD" id="SFLDS00029">
    <property type="entry name" value="Radical_SAM"/>
    <property type="match status" value="1"/>
</dbReference>
<keyword evidence="7" id="KW-1185">Reference proteome</keyword>
<dbReference type="Proteomes" id="UP000094068">
    <property type="component" value="Unassembled WGS sequence"/>
</dbReference>
<dbReference type="Gene3D" id="3.20.20.70">
    <property type="entry name" value="Aldolase class I"/>
    <property type="match status" value="1"/>
</dbReference>
<dbReference type="PANTHER" id="PTHR11228:SF7">
    <property type="entry name" value="PQQA PEPTIDE CYCLASE"/>
    <property type="match status" value="1"/>
</dbReference>
<dbReference type="SFLD" id="SFLDF00516">
    <property type="entry name" value="thurincin_H_(ThnB-like)"/>
    <property type="match status" value="1"/>
</dbReference>
<dbReference type="InterPro" id="IPR023885">
    <property type="entry name" value="4Fe4S-binding_SPASM_dom"/>
</dbReference>
<organism evidence="6 7">
    <name type="scientific">Enterococcus ureasiticus</name>
    <dbReference type="NCBI Taxonomy" id="903984"/>
    <lineage>
        <taxon>Bacteria</taxon>
        <taxon>Bacillati</taxon>
        <taxon>Bacillota</taxon>
        <taxon>Bacilli</taxon>
        <taxon>Lactobacillales</taxon>
        <taxon>Enterococcaceae</taxon>
        <taxon>Enterococcus</taxon>
    </lineage>
</organism>
<dbReference type="PROSITE" id="PS51918">
    <property type="entry name" value="RADICAL_SAM"/>
    <property type="match status" value="1"/>
</dbReference>